<reference evidence="12" key="3">
    <citation type="submission" date="2022-12" db="EMBL/GenBank/DDBJ databases">
        <title>Genome analysis and biological profiling of marine Salinicoccus roseus MOSEL-ME25.</title>
        <authorList>
            <person name="Mirza F.T."/>
            <person name="Xie Y."/>
            <person name="Shinwari Z.K."/>
        </authorList>
    </citation>
    <scope>NUCLEOTIDE SEQUENCE</scope>
    <source>
        <strain evidence="12">MOSEL-ME25</strain>
    </source>
</reference>
<evidence type="ECO:0000256" key="9">
    <source>
        <dbReference type="ARBA" id="ARBA00031761"/>
    </source>
</evidence>
<gene>
    <name evidence="12" type="ORF">F7P68_0005985</name>
    <name evidence="11" type="ORF">SN16_04650</name>
</gene>
<keyword evidence="7" id="KW-0808">Transferase</keyword>
<dbReference type="EMBL" id="JXII01000003">
    <property type="protein sequence ID" value="KIH71329.1"/>
    <property type="molecule type" value="Genomic_DNA"/>
</dbReference>
<evidence type="ECO:0000313" key="14">
    <source>
        <dbReference type="Proteomes" id="UP000527860"/>
    </source>
</evidence>
<comment type="caution">
    <text evidence="11">The sequence shown here is derived from an EMBL/GenBank/DDBJ whole genome shotgun (WGS) entry which is preliminary data.</text>
</comment>
<evidence type="ECO:0000256" key="1">
    <source>
        <dbReference type="ARBA" id="ARBA00000746"/>
    </source>
</evidence>
<dbReference type="PANTHER" id="PTHR31480">
    <property type="entry name" value="BIFUNCTIONAL LYCOPENE CYCLASE/PHYTOENE SYNTHASE"/>
    <property type="match status" value="1"/>
</dbReference>
<comment type="similarity">
    <text evidence="4">Belongs to the phytoene/squalene synthase family. CrtM subfamily.</text>
</comment>
<dbReference type="UniPathway" id="UPA00029">
    <property type="reaction ID" value="UER00556"/>
</dbReference>
<dbReference type="InterPro" id="IPR008949">
    <property type="entry name" value="Isoprenoid_synthase_dom_sf"/>
</dbReference>
<dbReference type="GeneID" id="77844835"/>
<evidence type="ECO:0000256" key="8">
    <source>
        <dbReference type="ARBA" id="ARBA00022746"/>
    </source>
</evidence>
<proteinExistence type="inferred from homology"/>
<dbReference type="SUPFAM" id="SSF48576">
    <property type="entry name" value="Terpenoid synthases"/>
    <property type="match status" value="1"/>
</dbReference>
<comment type="function">
    <text evidence="2">Involved in the biosynthesis of the yellow-orange carotenoid staphyloxanthin, which plays a role in the virulence via its protective function against oxidative stress. Catalyzes the head-to-head condensation of two molecules of farnesyl diphosphate (FPP) into the colorless C(30) carotenoid 4,4'-diapophytoene (dehydrosqualene).</text>
</comment>
<dbReference type="GO" id="GO:0051996">
    <property type="term" value="F:squalene synthase [NAD(P)H] activity"/>
    <property type="evidence" value="ECO:0007669"/>
    <property type="project" value="InterPro"/>
</dbReference>
<dbReference type="RefSeq" id="WP_040105439.1">
    <property type="nucleotide sequence ID" value="NZ_JABEVU030000001.1"/>
</dbReference>
<comment type="pathway">
    <text evidence="3">Carotenoid biosynthesis; staphyloxanthin biosynthesis; staphyloxanthin from farnesyl diphosphate: step 1/5.</text>
</comment>
<comment type="catalytic activity">
    <reaction evidence="1">
        <text>2 (2E,6E)-farnesyl diphosphate = 15-cis-4,4'-diapophytoene + 2 diphosphate</text>
        <dbReference type="Rhea" id="RHEA:31547"/>
        <dbReference type="ChEBI" id="CHEBI:33019"/>
        <dbReference type="ChEBI" id="CHEBI:62738"/>
        <dbReference type="ChEBI" id="CHEBI:175763"/>
        <dbReference type="EC" id="2.5.1.96"/>
    </reaction>
</comment>
<dbReference type="OrthoDB" id="9787280at2"/>
<dbReference type="Pfam" id="PF00494">
    <property type="entry name" value="SQS_PSY"/>
    <property type="match status" value="1"/>
</dbReference>
<reference evidence="12" key="2">
    <citation type="submission" date="2020-04" db="EMBL/GenBank/DDBJ databases">
        <authorList>
            <person name="Tanveer F."/>
            <person name="Xie Y."/>
            <person name="Shinwari Z.K."/>
        </authorList>
    </citation>
    <scope>NUCLEOTIDE SEQUENCE</scope>
    <source>
        <strain evidence="12">MOSEL-ME25</strain>
    </source>
</reference>
<dbReference type="GO" id="GO:0004311">
    <property type="term" value="F:geranylgeranyl diphosphate synthase activity"/>
    <property type="evidence" value="ECO:0007669"/>
    <property type="project" value="InterPro"/>
</dbReference>
<dbReference type="AlphaFoldDB" id="A0A0C2HI43"/>
<evidence type="ECO:0000256" key="2">
    <source>
        <dbReference type="ARBA" id="ARBA00002144"/>
    </source>
</evidence>
<dbReference type="SFLD" id="SFLDG01018">
    <property type="entry name" value="Squalene/Phytoene_Synthase_Lik"/>
    <property type="match status" value="1"/>
</dbReference>
<evidence type="ECO:0000256" key="3">
    <source>
        <dbReference type="ARBA" id="ARBA00004677"/>
    </source>
</evidence>
<dbReference type="InterPro" id="IPR002060">
    <property type="entry name" value="Squ/phyt_synthse"/>
</dbReference>
<dbReference type="Gene3D" id="1.10.600.10">
    <property type="entry name" value="Farnesyl Diphosphate Synthase"/>
    <property type="match status" value="1"/>
</dbReference>
<evidence type="ECO:0000256" key="10">
    <source>
        <dbReference type="ARBA" id="ARBA00032389"/>
    </source>
</evidence>
<dbReference type="Proteomes" id="UP000031546">
    <property type="component" value="Unassembled WGS sequence"/>
</dbReference>
<dbReference type="InterPro" id="IPR033904">
    <property type="entry name" value="Trans_IPPS_HH"/>
</dbReference>
<dbReference type="SFLD" id="SFLDS00005">
    <property type="entry name" value="Isoprenoid_Synthase_Type_I"/>
    <property type="match status" value="1"/>
</dbReference>
<keyword evidence="14" id="KW-1185">Reference proteome</keyword>
<evidence type="ECO:0000256" key="6">
    <source>
        <dbReference type="ARBA" id="ARBA00016163"/>
    </source>
</evidence>
<evidence type="ECO:0000256" key="7">
    <source>
        <dbReference type="ARBA" id="ARBA00022679"/>
    </source>
</evidence>
<evidence type="ECO:0000313" key="11">
    <source>
        <dbReference type="EMBL" id="KIH71329.1"/>
    </source>
</evidence>
<evidence type="ECO:0000313" key="13">
    <source>
        <dbReference type="Proteomes" id="UP000031546"/>
    </source>
</evidence>
<dbReference type="CDD" id="cd00683">
    <property type="entry name" value="Trans_IPPS_HH"/>
    <property type="match status" value="1"/>
</dbReference>
<dbReference type="STRING" id="45670.SN16_04650"/>
<dbReference type="EMBL" id="JABEVU030000001">
    <property type="protein sequence ID" value="MDB0580072.1"/>
    <property type="molecule type" value="Genomic_DNA"/>
</dbReference>
<dbReference type="InterPro" id="IPR044843">
    <property type="entry name" value="Trans_IPPS_bact-type"/>
</dbReference>
<organism evidence="11 13">
    <name type="scientific">Salinicoccus roseus</name>
    <dbReference type="NCBI Taxonomy" id="45670"/>
    <lineage>
        <taxon>Bacteria</taxon>
        <taxon>Bacillati</taxon>
        <taxon>Bacillota</taxon>
        <taxon>Bacilli</taxon>
        <taxon>Bacillales</taxon>
        <taxon>Staphylococcaceae</taxon>
        <taxon>Salinicoccus</taxon>
    </lineage>
</organism>
<name>A0A0C2HI43_9STAP</name>
<keyword evidence="8" id="KW-0125">Carotenoid biosynthesis</keyword>
<dbReference type="GO" id="GO:0016117">
    <property type="term" value="P:carotenoid biosynthetic process"/>
    <property type="evidence" value="ECO:0007669"/>
    <property type="project" value="UniProtKB-KW"/>
</dbReference>
<evidence type="ECO:0000256" key="4">
    <source>
        <dbReference type="ARBA" id="ARBA00009720"/>
    </source>
</evidence>
<dbReference type="EC" id="2.5.1.96" evidence="5"/>
<dbReference type="Proteomes" id="UP000527860">
    <property type="component" value="Unassembled WGS sequence"/>
</dbReference>
<dbReference type="SFLD" id="SFLDG01212">
    <property type="entry name" value="Phytoene_synthase_like"/>
    <property type="match status" value="1"/>
</dbReference>
<dbReference type="PROSITE" id="PS01045">
    <property type="entry name" value="SQUALEN_PHYTOEN_SYN_2"/>
    <property type="match status" value="1"/>
</dbReference>
<reference evidence="11 13" key="1">
    <citation type="submission" date="2015-01" db="EMBL/GenBank/DDBJ databases">
        <title>Genome sequences of high lactate-tolerant strain Salinicoccus roseus W12 with industrial interest.</title>
        <authorList>
            <person name="Wang H."/>
            <person name="Yu B."/>
        </authorList>
    </citation>
    <scope>NUCLEOTIDE SEQUENCE [LARGE SCALE GENOMIC DNA]</scope>
    <source>
        <strain evidence="11 13">W12</strain>
    </source>
</reference>
<accession>A0A0C2HI43</accession>
<evidence type="ECO:0000256" key="5">
    <source>
        <dbReference type="ARBA" id="ARBA00012627"/>
    </source>
</evidence>
<protein>
    <recommendedName>
        <fullName evidence="6">4,4'-diapophytoene synthase</fullName>
        <ecNumber evidence="5">2.5.1.96</ecNumber>
    </recommendedName>
    <alternativeName>
        <fullName evidence="9">C30 carotenoid synthase</fullName>
    </alternativeName>
    <alternativeName>
        <fullName evidence="10">Dehydrosqualene synthase</fullName>
    </alternativeName>
</protein>
<dbReference type="InterPro" id="IPR019845">
    <property type="entry name" value="Squalene/phytoene_synthase_CS"/>
</dbReference>
<sequence length="295" mass="34125">MTNDYTFSLENDYRHCQSLIRQHSKSFYYAFSSLPEPDANAVYAIYAFCRIADDAIDQAEDMKARVANLRRLEAELDAFVAGDTPEASMWRALKDVTARYEIDSSMLYAQIKGQEMDIHFEQPESMDDLIHYSNHVAGSVGRLLLPILSDDLSQDRKRSAEKLGVAMQITNILRDIGEDIREHGRIYVPETLLDRYGCPVSQLEKGTIDDAFINVWEHLAVEAETLYDDFREEVIHYKQEARLPLLVSLSVYREILNEVRSNGYDCFTKRNAVPMTRKMKIRNEESRYLKNLKDT</sequence>
<evidence type="ECO:0000313" key="12">
    <source>
        <dbReference type="EMBL" id="MDB0580072.1"/>
    </source>
</evidence>